<comment type="caution">
    <text evidence="3">The sequence shown here is derived from an EMBL/GenBank/DDBJ whole genome shotgun (WGS) entry which is preliminary data.</text>
</comment>
<dbReference type="EMBL" id="WHJG01000011">
    <property type="protein sequence ID" value="NHZ80250.1"/>
    <property type="molecule type" value="Genomic_DNA"/>
</dbReference>
<gene>
    <name evidence="3" type="ORF">F2P44_13345</name>
</gene>
<sequence length="572" mass="58554">MDTPQITPLAARSAGPVTPLAATQAMAIEQAQSLPLMTVAPTTVDLSTSGRFLSLASLFQKKTLDLQTSVVGDTDTSKRLADVAVAAAAVISVFNELQTGAVDNTGTPMDTLGEQSLQSQFFQQFGSTPQDAEASLAAIGLSFAPATSGTAGTLDLDETALQDAFRQDPAATSALLDRAANAFFGVVSTQVQAQAANVSFLADDSVIGAAQPVLAAAPQDLSATPFQPASNEDNLFVQSLVTDTPRNESEPPNALASGLPPPLAQADLGEGSDFPVQVDLIAPETEAPAQGARPAPLPEEPDAQATATNTALAEARQPAVLTTPAEARQPAALATPAATAAPTATAAPPVAVAPSTEDRLQPAAIATTQATSTVSEPDTTAGNPVSVAQQARVLAQQLQAEREAARELDEKIAGASDAVRAALADDIARRDAVRVDQLNVERAMAQRRADQLEQAGARPVVPDQLVRPEAAARTATTVQSTTGVRNTEQDQDITLRQAPLPAPDQAQQAARDPAIATAIAAYNVNTGPFAAQNGRPDMQPPKPKPVAPVAAVTKVDPAGALGTPGDGSSPLR</sequence>
<evidence type="ECO:0000313" key="3">
    <source>
        <dbReference type="EMBL" id="NHZ80250.1"/>
    </source>
</evidence>
<feature type="coiled-coil region" evidence="1">
    <location>
        <begin position="388"/>
        <end position="455"/>
    </location>
</feature>
<dbReference type="Proteomes" id="UP000621455">
    <property type="component" value="Unassembled WGS sequence"/>
</dbReference>
<organism evidence="3 4">
    <name type="scientific">Massilia frigida</name>
    <dbReference type="NCBI Taxonomy" id="2609281"/>
    <lineage>
        <taxon>Bacteria</taxon>
        <taxon>Pseudomonadati</taxon>
        <taxon>Pseudomonadota</taxon>
        <taxon>Betaproteobacteria</taxon>
        <taxon>Burkholderiales</taxon>
        <taxon>Oxalobacteraceae</taxon>
        <taxon>Telluria group</taxon>
        <taxon>Massilia</taxon>
    </lineage>
</organism>
<name>A0ABX0N4I3_9BURK</name>
<evidence type="ECO:0000313" key="4">
    <source>
        <dbReference type="Proteomes" id="UP000621455"/>
    </source>
</evidence>
<keyword evidence="1" id="KW-0175">Coiled coil</keyword>
<proteinExistence type="predicted"/>
<evidence type="ECO:0000256" key="2">
    <source>
        <dbReference type="SAM" id="MobiDB-lite"/>
    </source>
</evidence>
<reference evidence="3 4" key="1">
    <citation type="submission" date="2019-10" db="EMBL/GenBank/DDBJ databases">
        <title>Taxonomy of Antarctic Massilia spp.: description of Massilia rubra sp. nov., Massilia aquatica sp. nov., Massilia mucilaginosa sp. nov., Massilia frigida sp. nov. isolated from streams, lakes and regoliths.</title>
        <authorList>
            <person name="Holochova P."/>
            <person name="Sedlacek I."/>
            <person name="Kralova S."/>
            <person name="Maslanova I."/>
            <person name="Busse H.-J."/>
            <person name="Stankova E."/>
            <person name="Vrbovska V."/>
            <person name="Kovarovic V."/>
            <person name="Bartak M."/>
            <person name="Svec P."/>
            <person name="Pantucek R."/>
        </authorList>
    </citation>
    <scope>NUCLEOTIDE SEQUENCE [LARGE SCALE GENOMIC DNA]</scope>
    <source>
        <strain evidence="3 4">CCM 8695</strain>
    </source>
</reference>
<evidence type="ECO:0000256" key="1">
    <source>
        <dbReference type="SAM" id="Coils"/>
    </source>
</evidence>
<feature type="region of interest" description="Disordered" evidence="2">
    <location>
        <begin position="243"/>
        <end position="270"/>
    </location>
</feature>
<protein>
    <submittedName>
        <fullName evidence="3">Uncharacterized protein</fullName>
    </submittedName>
</protein>
<dbReference type="RefSeq" id="WP_167087201.1">
    <property type="nucleotide sequence ID" value="NZ_WHJG01000011.1"/>
</dbReference>
<accession>A0ABX0N4I3</accession>
<keyword evidence="4" id="KW-1185">Reference proteome</keyword>
<feature type="region of interest" description="Disordered" evidence="2">
    <location>
        <begin position="287"/>
        <end position="311"/>
    </location>
</feature>